<dbReference type="Gene3D" id="2.30.30.100">
    <property type="match status" value="1"/>
</dbReference>
<sequence length="284" mass="29614">MWENLDRPPLDGRALTRALVDGPRGSWSRVDVVARTGSTNADLLAVADTAADRTALIADVQDAGRGRHSRSFTAPARSQVIVSALVKLPGVPPGSVGWLPLLTGVAVVDVLRTVAEVDAVLKWPNDVLVRGDESSGYAGGKVAGILVEVASTHPVVTAVSGVGINVSLTEAELPVPTATSLQLAGAAVIDRGTVVRAFLRAMGSALDEWRESGWDTAPIAELYRSRCDTLGRRVRVTMPGDTELVGVATDIDEHGRVVIVPESGDTSPVAVSAGDVTHLRALDA</sequence>
<dbReference type="InterPro" id="IPR045864">
    <property type="entry name" value="aa-tRNA-synth_II/BPL/LPL"/>
</dbReference>
<dbReference type="InterPro" id="IPR004143">
    <property type="entry name" value="BPL_LPL_catalytic"/>
</dbReference>
<gene>
    <name evidence="5" type="ORF">JOE42_000995</name>
</gene>
<comment type="caution">
    <text evidence="5">The sequence shown here is derived from an EMBL/GenBank/DDBJ whole genome shotgun (WGS) entry which is preliminary data.</text>
</comment>
<dbReference type="Pfam" id="PF02237">
    <property type="entry name" value="BPL_C"/>
    <property type="match status" value="1"/>
</dbReference>
<dbReference type="InterPro" id="IPR004408">
    <property type="entry name" value="Biotin_CoA_COase_ligase"/>
</dbReference>
<dbReference type="GO" id="GO:0004077">
    <property type="term" value="F:biotin--[biotin carboxyl-carrier protein] ligase activity"/>
    <property type="evidence" value="ECO:0007669"/>
    <property type="project" value="UniProtKB-EC"/>
</dbReference>
<evidence type="ECO:0000259" key="4">
    <source>
        <dbReference type="PROSITE" id="PS51733"/>
    </source>
</evidence>
<reference evidence="5 6" key="1">
    <citation type="submission" date="2021-01" db="EMBL/GenBank/DDBJ databases">
        <title>Genomics of switchgrass bacterial isolates.</title>
        <authorList>
            <person name="Shade A."/>
        </authorList>
    </citation>
    <scope>NUCLEOTIDE SEQUENCE [LARGE SCALE GENOMIC DNA]</scope>
    <source>
        <strain evidence="5 6">PvP111</strain>
    </source>
</reference>
<dbReference type="PANTHER" id="PTHR12835:SF5">
    <property type="entry name" value="BIOTIN--PROTEIN LIGASE"/>
    <property type="match status" value="1"/>
</dbReference>
<keyword evidence="6" id="KW-1185">Reference proteome</keyword>
<name>A0ABS2KQN6_9NOCA</name>
<dbReference type="Pfam" id="PF03099">
    <property type="entry name" value="BPL_LplA_LipB"/>
    <property type="match status" value="1"/>
</dbReference>
<accession>A0ABS2KQN6</accession>
<dbReference type="EC" id="6.3.4.15" evidence="3"/>
<keyword evidence="1 5" id="KW-0436">Ligase</keyword>
<dbReference type="Proteomes" id="UP000703038">
    <property type="component" value="Unassembled WGS sequence"/>
</dbReference>
<evidence type="ECO:0000313" key="5">
    <source>
        <dbReference type="EMBL" id="MBM7414262.1"/>
    </source>
</evidence>
<evidence type="ECO:0000256" key="3">
    <source>
        <dbReference type="ARBA" id="ARBA00024227"/>
    </source>
</evidence>
<dbReference type="PROSITE" id="PS51733">
    <property type="entry name" value="BPL_LPL_CATALYTIC"/>
    <property type="match status" value="1"/>
</dbReference>
<dbReference type="Gene3D" id="3.30.930.10">
    <property type="entry name" value="Bira Bifunctional Protein, Domain 2"/>
    <property type="match status" value="1"/>
</dbReference>
<evidence type="ECO:0000256" key="2">
    <source>
        <dbReference type="ARBA" id="ARBA00023267"/>
    </source>
</evidence>
<dbReference type="PANTHER" id="PTHR12835">
    <property type="entry name" value="BIOTIN PROTEIN LIGASE"/>
    <property type="match status" value="1"/>
</dbReference>
<protein>
    <recommendedName>
        <fullName evidence="3">biotin--[biotin carboxyl-carrier protein] ligase</fullName>
        <ecNumber evidence="3">6.3.4.15</ecNumber>
    </recommendedName>
</protein>
<evidence type="ECO:0000313" key="6">
    <source>
        <dbReference type="Proteomes" id="UP000703038"/>
    </source>
</evidence>
<dbReference type="RefSeq" id="WP_204867050.1">
    <property type="nucleotide sequence ID" value="NZ_JAFBBK010000001.1"/>
</dbReference>
<feature type="domain" description="BPL/LPL catalytic" evidence="4">
    <location>
        <begin position="20"/>
        <end position="210"/>
    </location>
</feature>
<dbReference type="SUPFAM" id="SSF55681">
    <property type="entry name" value="Class II aaRS and biotin synthetases"/>
    <property type="match status" value="1"/>
</dbReference>
<dbReference type="CDD" id="cd16442">
    <property type="entry name" value="BPL"/>
    <property type="match status" value="1"/>
</dbReference>
<dbReference type="InterPro" id="IPR003142">
    <property type="entry name" value="BPL_C"/>
</dbReference>
<dbReference type="EMBL" id="JAFBBK010000001">
    <property type="protein sequence ID" value="MBM7414262.1"/>
    <property type="molecule type" value="Genomic_DNA"/>
</dbReference>
<organism evidence="5 6">
    <name type="scientific">Rhodococcoides corynebacterioides</name>
    <dbReference type="NCBI Taxonomy" id="53972"/>
    <lineage>
        <taxon>Bacteria</taxon>
        <taxon>Bacillati</taxon>
        <taxon>Actinomycetota</taxon>
        <taxon>Actinomycetes</taxon>
        <taxon>Mycobacteriales</taxon>
        <taxon>Nocardiaceae</taxon>
        <taxon>Rhodococcoides</taxon>
    </lineage>
</organism>
<evidence type="ECO:0000256" key="1">
    <source>
        <dbReference type="ARBA" id="ARBA00022598"/>
    </source>
</evidence>
<keyword evidence="2" id="KW-0092">Biotin</keyword>
<proteinExistence type="predicted"/>
<dbReference type="NCBIfam" id="TIGR00121">
    <property type="entry name" value="birA_ligase"/>
    <property type="match status" value="1"/>
</dbReference>